<protein>
    <submittedName>
        <fullName evidence="2">Uncharacterized protein</fullName>
    </submittedName>
</protein>
<feature type="compositionally biased region" description="Polar residues" evidence="1">
    <location>
        <begin position="81"/>
        <end position="110"/>
    </location>
</feature>
<evidence type="ECO:0000256" key="1">
    <source>
        <dbReference type="SAM" id="MobiDB-lite"/>
    </source>
</evidence>
<reference evidence="2" key="1">
    <citation type="journal article" date="2022" name="bioRxiv">
        <title>Sequencing and chromosome-scale assembly of the giantPleurodeles waltlgenome.</title>
        <authorList>
            <person name="Brown T."/>
            <person name="Elewa A."/>
            <person name="Iarovenko S."/>
            <person name="Subramanian E."/>
            <person name="Araus A.J."/>
            <person name="Petzold A."/>
            <person name="Susuki M."/>
            <person name="Suzuki K.-i.T."/>
            <person name="Hayashi T."/>
            <person name="Toyoda A."/>
            <person name="Oliveira C."/>
            <person name="Osipova E."/>
            <person name="Leigh N.D."/>
            <person name="Simon A."/>
            <person name="Yun M.H."/>
        </authorList>
    </citation>
    <scope>NUCLEOTIDE SEQUENCE</scope>
    <source>
        <strain evidence="2">20211129_DDA</strain>
        <tissue evidence="2">Liver</tissue>
    </source>
</reference>
<sequence length="151" mass="15736">MLPEGPCGRSLAPASASLGVGAIQPWAKHKQVTAICQNKPGLHLSLGASEAHSVIYSCGGVEIANPAGTACPTGDERQHQLLGQPSSPITTPESNLESSSGRARPTSVTAETKETVNHKMSELCLRAGHGPGNNLYGRVYVHVKVDSVVYV</sequence>
<dbReference type="AlphaFoldDB" id="A0AAV7KP58"/>
<comment type="caution">
    <text evidence="2">The sequence shown here is derived from an EMBL/GenBank/DDBJ whole genome shotgun (WGS) entry which is preliminary data.</text>
</comment>
<gene>
    <name evidence="2" type="ORF">NDU88_000315</name>
</gene>
<accession>A0AAV7KP58</accession>
<evidence type="ECO:0000313" key="3">
    <source>
        <dbReference type="Proteomes" id="UP001066276"/>
    </source>
</evidence>
<name>A0AAV7KP58_PLEWA</name>
<proteinExistence type="predicted"/>
<feature type="region of interest" description="Disordered" evidence="1">
    <location>
        <begin position="69"/>
        <end position="114"/>
    </location>
</feature>
<keyword evidence="3" id="KW-1185">Reference proteome</keyword>
<evidence type="ECO:0000313" key="2">
    <source>
        <dbReference type="EMBL" id="KAJ1080094.1"/>
    </source>
</evidence>
<organism evidence="2 3">
    <name type="scientific">Pleurodeles waltl</name>
    <name type="common">Iberian ribbed newt</name>
    <dbReference type="NCBI Taxonomy" id="8319"/>
    <lineage>
        <taxon>Eukaryota</taxon>
        <taxon>Metazoa</taxon>
        <taxon>Chordata</taxon>
        <taxon>Craniata</taxon>
        <taxon>Vertebrata</taxon>
        <taxon>Euteleostomi</taxon>
        <taxon>Amphibia</taxon>
        <taxon>Batrachia</taxon>
        <taxon>Caudata</taxon>
        <taxon>Salamandroidea</taxon>
        <taxon>Salamandridae</taxon>
        <taxon>Pleurodelinae</taxon>
        <taxon>Pleurodeles</taxon>
    </lineage>
</organism>
<dbReference type="Proteomes" id="UP001066276">
    <property type="component" value="Chromosome 12"/>
</dbReference>
<dbReference type="EMBL" id="JANPWB010000016">
    <property type="protein sequence ID" value="KAJ1080094.1"/>
    <property type="molecule type" value="Genomic_DNA"/>
</dbReference>